<feature type="compositionally biased region" description="Gly residues" evidence="1">
    <location>
        <begin position="69"/>
        <end position="84"/>
    </location>
</feature>
<feature type="chain" id="PRO_5011485609" description="ATP/GTP-binding protein" evidence="2">
    <location>
        <begin position="47"/>
        <end position="321"/>
    </location>
</feature>
<evidence type="ECO:0000313" key="4">
    <source>
        <dbReference type="Proteomes" id="UP000198707"/>
    </source>
</evidence>
<keyword evidence="4" id="KW-1185">Reference proteome</keyword>
<dbReference type="EMBL" id="FNYV01000006">
    <property type="protein sequence ID" value="SEJ69651.1"/>
    <property type="molecule type" value="Genomic_DNA"/>
</dbReference>
<organism evidence="3 4">
    <name type="scientific">Micromonospora phaseoli</name>
    <dbReference type="NCBI Taxonomy" id="1144548"/>
    <lineage>
        <taxon>Bacteria</taxon>
        <taxon>Bacillati</taxon>
        <taxon>Actinomycetota</taxon>
        <taxon>Actinomycetes</taxon>
        <taxon>Micromonosporales</taxon>
        <taxon>Micromonosporaceae</taxon>
        <taxon>Micromonospora</taxon>
    </lineage>
</organism>
<keyword evidence="2" id="KW-0732">Signal</keyword>
<sequence length="321" mass="33698">MLTRAVTHCRPDGRRVRRGTRAVRRVLLGAALAVLLASASAVPATAADPGAECPPAQPNCNVWDDDPGTPGGGDNGGGDGGDNNGGGGGGGCQWNGRTIPCYDDVLGWFDNSIGCYYKLAEPQPEAPEGQQWYVRSCVDGALGDSRVVPLDEPPPGFGAPPDPEELARRAFASISLLAPRAAVAPRKSVGPGLVGLPVWMWASRGENYFGPLSASASDRGLTVTIRAEVDRAVWDMGNGDKVTCTGPGTPYDPRGQHAGRPSPDCGYRNGYQEARTYEVQATTHWSVTWTSTGGESGNIPGVTRTTGTVEIQINELQVVTR</sequence>
<evidence type="ECO:0000256" key="1">
    <source>
        <dbReference type="SAM" id="MobiDB-lite"/>
    </source>
</evidence>
<evidence type="ECO:0000313" key="3">
    <source>
        <dbReference type="EMBL" id="SEJ69651.1"/>
    </source>
</evidence>
<proteinExistence type="predicted"/>
<name>A0A1H7AVJ9_9ACTN</name>
<accession>A0A1H7AVJ9</accession>
<dbReference type="AlphaFoldDB" id="A0A1H7AVJ9"/>
<dbReference type="RefSeq" id="WP_372433321.1">
    <property type="nucleotide sequence ID" value="NZ_BOPI01000025.1"/>
</dbReference>
<protein>
    <recommendedName>
        <fullName evidence="5">ATP/GTP-binding protein</fullName>
    </recommendedName>
</protein>
<feature type="region of interest" description="Disordered" evidence="1">
    <location>
        <begin position="46"/>
        <end position="84"/>
    </location>
</feature>
<feature type="signal peptide" evidence="2">
    <location>
        <begin position="1"/>
        <end position="46"/>
    </location>
</feature>
<dbReference type="STRING" id="1144548.SAMN05443287_106369"/>
<reference evidence="4" key="1">
    <citation type="submission" date="2016-10" db="EMBL/GenBank/DDBJ databases">
        <authorList>
            <person name="Varghese N."/>
            <person name="Submissions S."/>
        </authorList>
    </citation>
    <scope>NUCLEOTIDE SEQUENCE [LARGE SCALE GENOMIC DNA]</scope>
    <source>
        <strain evidence="4">CGMCC 4.7038</strain>
    </source>
</reference>
<gene>
    <name evidence="3" type="ORF">SAMN05443287_106369</name>
</gene>
<evidence type="ECO:0008006" key="5">
    <source>
        <dbReference type="Google" id="ProtNLM"/>
    </source>
</evidence>
<evidence type="ECO:0000256" key="2">
    <source>
        <dbReference type="SAM" id="SignalP"/>
    </source>
</evidence>
<dbReference type="Proteomes" id="UP000198707">
    <property type="component" value="Unassembled WGS sequence"/>
</dbReference>